<evidence type="ECO:0000313" key="1">
    <source>
        <dbReference type="EMBL" id="AMT94965.1"/>
    </source>
</evidence>
<dbReference type="Proteomes" id="UP000075950">
    <property type="component" value="Chromosome"/>
</dbReference>
<evidence type="ECO:0008006" key="5">
    <source>
        <dbReference type="Google" id="ProtNLM"/>
    </source>
</evidence>
<evidence type="ECO:0000313" key="2">
    <source>
        <dbReference type="EMBL" id="KHS52233.1"/>
    </source>
</evidence>
<reference evidence="2 3" key="1">
    <citation type="submission" date="2014-11" db="EMBL/GenBank/DDBJ databases">
        <title>Draft Genome Sequence of Brevibacterium linens AE038-8.</title>
        <authorList>
            <person name="Maizel D."/>
            <person name="Utturkar S.M."/>
            <person name="Brown S.D."/>
            <person name="Ferrero M."/>
            <person name="Rosen B.P."/>
        </authorList>
    </citation>
    <scope>NUCLEOTIDE SEQUENCE [LARGE SCALE GENOMIC DNA]</scope>
    <source>
        <strain evidence="2 3">AE038-8</strain>
    </source>
</reference>
<reference evidence="4" key="2">
    <citation type="submission" date="2016-03" db="EMBL/GenBank/DDBJ databases">
        <authorList>
            <person name="Ploux O."/>
        </authorList>
    </citation>
    <scope>NUCLEOTIDE SEQUENCE [LARGE SCALE GENOMIC DNA]</scope>
    <source>
        <strain evidence="4">BS258</strain>
    </source>
</reference>
<sequence length="252" mass="27418">MEITTSSISELAWRCEEFLDERSEPLTVRYPGSLALCILDAIFATGSHPKAVDNVVDRYIARHGRDDGAKSLRYSIAAAGGADNWARTEIFNLKPASTHSGAVLKAEVVDRATRLMADHGIDTVDDLLTAVGDAPSIGRGASEVARTWRDLPSQKSGTSWRNLLMLAESTHFEIDSGVTNYLAEVALPVSEVDCEYVLETITAAADLLGIDDRVVKRIVWQVAHRRILTKRTRGDLMLHQYGADAGAAVGAR</sequence>
<dbReference type="RefSeq" id="WP_052239964.1">
    <property type="nucleotide sequence ID" value="NZ_CP014869.1"/>
</dbReference>
<dbReference type="KEGG" id="bly:A2T55_15570"/>
<name>A0A0B9A9N3_BRELN</name>
<dbReference type="EMBL" id="JTJZ01000019">
    <property type="protein sequence ID" value="KHS52233.1"/>
    <property type="molecule type" value="Genomic_DNA"/>
</dbReference>
<proteinExistence type="predicted"/>
<dbReference type="PATRIC" id="fig|1703.6.peg.1771"/>
<evidence type="ECO:0000313" key="3">
    <source>
        <dbReference type="Proteomes" id="UP000031488"/>
    </source>
</evidence>
<dbReference type="EMBL" id="CP014869">
    <property type="protein sequence ID" value="AMT94965.1"/>
    <property type="molecule type" value="Genomic_DNA"/>
</dbReference>
<protein>
    <recommendedName>
        <fullName evidence="5">Heme peroxidase</fullName>
    </recommendedName>
</protein>
<reference evidence="1" key="3">
    <citation type="submission" date="2016-03" db="EMBL/GenBank/DDBJ databases">
        <authorList>
            <person name="Zhu Y."/>
            <person name="Sun C."/>
        </authorList>
    </citation>
    <scope>NUCLEOTIDE SEQUENCE</scope>
    <source>
        <strain evidence="1">BS258</strain>
    </source>
</reference>
<dbReference type="AlphaFoldDB" id="A0A0B9A9N3"/>
<evidence type="ECO:0000313" key="4">
    <source>
        <dbReference type="Proteomes" id="UP000075950"/>
    </source>
</evidence>
<keyword evidence="3" id="KW-1185">Reference proteome</keyword>
<dbReference type="Proteomes" id="UP000031488">
    <property type="component" value="Unassembled WGS sequence"/>
</dbReference>
<dbReference type="OrthoDB" id="2962349at2"/>
<organism evidence="2 3">
    <name type="scientific">Brevibacterium linens</name>
    <dbReference type="NCBI Taxonomy" id="1703"/>
    <lineage>
        <taxon>Bacteria</taxon>
        <taxon>Bacillati</taxon>
        <taxon>Actinomycetota</taxon>
        <taxon>Actinomycetes</taxon>
        <taxon>Micrococcales</taxon>
        <taxon>Brevibacteriaceae</taxon>
        <taxon>Brevibacterium</taxon>
    </lineage>
</organism>
<accession>A0A144MEY9</accession>
<gene>
    <name evidence="1" type="ORF">A2T55_15570</name>
    <name evidence="2" type="ORF">AE0388_1883</name>
</gene>
<accession>A0A0B9A9N3</accession>